<feature type="compositionally biased region" description="Basic and acidic residues" evidence="1">
    <location>
        <begin position="92"/>
        <end position="104"/>
    </location>
</feature>
<feature type="compositionally biased region" description="Pro residues" evidence="1">
    <location>
        <begin position="178"/>
        <end position="189"/>
    </location>
</feature>
<dbReference type="AlphaFoldDB" id="A0A9D3MQR0"/>
<keyword evidence="3" id="KW-1185">Reference proteome</keyword>
<proteinExistence type="predicted"/>
<dbReference type="Proteomes" id="UP001044222">
    <property type="component" value="Unassembled WGS sequence"/>
</dbReference>
<feature type="compositionally biased region" description="Low complexity" evidence="1">
    <location>
        <begin position="332"/>
        <end position="342"/>
    </location>
</feature>
<dbReference type="GO" id="GO:0032184">
    <property type="term" value="F:SUMO polymer binding"/>
    <property type="evidence" value="ECO:0007669"/>
    <property type="project" value="TreeGrafter"/>
</dbReference>
<dbReference type="PANTHER" id="PTHR23187">
    <property type="entry name" value="FLJ44216 PROTEIN-RELATED"/>
    <property type="match status" value="1"/>
</dbReference>
<accession>A0A9D3MQR0</accession>
<organism evidence="2 3">
    <name type="scientific">Anguilla anguilla</name>
    <name type="common">European freshwater eel</name>
    <name type="synonym">Muraena anguilla</name>
    <dbReference type="NCBI Taxonomy" id="7936"/>
    <lineage>
        <taxon>Eukaryota</taxon>
        <taxon>Metazoa</taxon>
        <taxon>Chordata</taxon>
        <taxon>Craniata</taxon>
        <taxon>Vertebrata</taxon>
        <taxon>Euteleostomi</taxon>
        <taxon>Actinopterygii</taxon>
        <taxon>Neopterygii</taxon>
        <taxon>Teleostei</taxon>
        <taxon>Anguilliformes</taxon>
        <taxon>Anguillidae</taxon>
        <taxon>Anguilla</taxon>
    </lineage>
</organism>
<feature type="region of interest" description="Disordered" evidence="1">
    <location>
        <begin position="161"/>
        <end position="364"/>
    </location>
</feature>
<evidence type="ECO:0000256" key="1">
    <source>
        <dbReference type="SAM" id="MobiDB-lite"/>
    </source>
</evidence>
<dbReference type="PANTHER" id="PTHR23187:SF3">
    <property type="entry name" value="SUMO-INTERACTING MOTIF-CONTAINING PROTEIN 1"/>
    <property type="match status" value="1"/>
</dbReference>
<evidence type="ECO:0000313" key="3">
    <source>
        <dbReference type="Proteomes" id="UP001044222"/>
    </source>
</evidence>
<feature type="region of interest" description="Disordered" evidence="1">
    <location>
        <begin position="1"/>
        <end position="141"/>
    </location>
</feature>
<name>A0A9D3MQR0_ANGAN</name>
<dbReference type="InterPro" id="IPR052119">
    <property type="entry name" value="ElonginBC-PRC2_ViralRestrict"/>
</dbReference>
<dbReference type="EMBL" id="JAFIRN010000003">
    <property type="protein sequence ID" value="KAG5853399.1"/>
    <property type="molecule type" value="Genomic_DNA"/>
</dbReference>
<evidence type="ECO:0008006" key="4">
    <source>
        <dbReference type="Google" id="ProtNLM"/>
    </source>
</evidence>
<evidence type="ECO:0000313" key="2">
    <source>
        <dbReference type="EMBL" id="KAG5853399.1"/>
    </source>
</evidence>
<reference evidence="2" key="1">
    <citation type="submission" date="2021-01" db="EMBL/GenBank/DDBJ databases">
        <title>A chromosome-scale assembly of European eel, Anguilla anguilla.</title>
        <authorList>
            <person name="Henkel C."/>
            <person name="Jong-Raadsen S.A."/>
            <person name="Dufour S."/>
            <person name="Weltzien F.-A."/>
            <person name="Palstra A.P."/>
            <person name="Pelster B."/>
            <person name="Spaink H.P."/>
            <person name="Van Den Thillart G.E."/>
            <person name="Jansen H."/>
            <person name="Zahm M."/>
            <person name="Klopp C."/>
            <person name="Cedric C."/>
            <person name="Louis A."/>
            <person name="Berthelot C."/>
            <person name="Parey E."/>
            <person name="Roest Crollius H."/>
            <person name="Montfort J."/>
            <person name="Robinson-Rechavi M."/>
            <person name="Bucao C."/>
            <person name="Bouchez O."/>
            <person name="Gislard M."/>
            <person name="Lluch J."/>
            <person name="Milhes M."/>
            <person name="Lampietro C."/>
            <person name="Lopez Roques C."/>
            <person name="Donnadieu C."/>
            <person name="Braasch I."/>
            <person name="Desvignes T."/>
            <person name="Postlethwait J."/>
            <person name="Bobe J."/>
            <person name="Guiguen Y."/>
            <person name="Dirks R."/>
        </authorList>
    </citation>
    <scope>NUCLEOTIDE SEQUENCE</scope>
    <source>
        <strain evidence="2">Tag_6206</strain>
        <tissue evidence="2">Liver</tissue>
    </source>
</reference>
<gene>
    <name evidence="2" type="ORF">ANANG_G00072880</name>
</gene>
<comment type="caution">
    <text evidence="2">The sequence shown here is derived from an EMBL/GenBank/DDBJ whole genome shotgun (WGS) entry which is preliminary data.</text>
</comment>
<feature type="compositionally biased region" description="Acidic residues" evidence="1">
    <location>
        <begin position="343"/>
        <end position="356"/>
    </location>
</feature>
<sequence length="732" mass="80330">MFSSPPFTGTEGRASGRQVVEFPWESDRRSPSESPSEEEGIPGSPLSGIPEPARIPRTTKTEQETPGSPRPVTVAPGVSDGIPALTAAGSRPECETDNAVRDAGAKASPLPTGGRVGESEGEEDKEPGDQGNDFPDYLEAASPLSPFSPYYCPSEIDSRLYSDGSSMHCSQDGEDLDSPPPTPATPPQGPIRDLLLEDLAYGASPPHRPPDAGFLIPRLSPALRPGVRSVSPTSTEILASDSPDWLGDDAELTGRSPASFLSSGEMGSDPRWSSPGAESPAHSSGPGDSEGEELSETEAGSGSREASRKDRQYVSRTQLNRLKRLMGRPLQESGGDDSPGSLDDGDVDDEEEEDSGPGEPLCRQGLSLVHSSMEERCHDSTLQLLSDFLRPRRHPPPDVVSHLIRAILLGSETPPAQALQAYSLLMRIQKSLPATVSTVQWDWELLASAMQERGAERRPVLRLLLQYVLQTLHDDVHLDHRRRQGSIAKATLSCYQAMAHVRDVIGWLVAAVMNSTCDPGGRDCETEMETQKERDENLRIVLVLQKMLALAMEVDSPTTSSNKICEDLHLILIGPHLHRHHRLLLLQTLESSLLQCKLVELLLQHVCADKTKLPMSLSLILHFLRSATLPPDPMDGVETWRRWRELVQLLWMLLLSYEEVTEGHLRRPITQRAQFGHAPIWTANDDITRAELQEAADCFLSRVSADLGHALPPQVQELFSYLRDHLLCFCRH</sequence>
<protein>
    <recommendedName>
        <fullName evidence="4">SUMO-interacting motif-containing protein 1</fullName>
    </recommendedName>
</protein>